<gene>
    <name evidence="3" type="ORF">M378DRAFT_70705</name>
</gene>
<organism evidence="3 4">
    <name type="scientific">Amanita muscaria (strain Koide BX008)</name>
    <dbReference type="NCBI Taxonomy" id="946122"/>
    <lineage>
        <taxon>Eukaryota</taxon>
        <taxon>Fungi</taxon>
        <taxon>Dikarya</taxon>
        <taxon>Basidiomycota</taxon>
        <taxon>Agaricomycotina</taxon>
        <taxon>Agaricomycetes</taxon>
        <taxon>Agaricomycetidae</taxon>
        <taxon>Agaricales</taxon>
        <taxon>Pluteineae</taxon>
        <taxon>Amanitaceae</taxon>
        <taxon>Amanita</taxon>
    </lineage>
</organism>
<dbReference type="SUPFAM" id="SSF63829">
    <property type="entry name" value="Calcium-dependent phosphotriesterase"/>
    <property type="match status" value="1"/>
</dbReference>
<dbReference type="OrthoDB" id="423498at2759"/>
<dbReference type="Gene3D" id="2.120.10.30">
    <property type="entry name" value="TolB, C-terminal domain"/>
    <property type="match status" value="1"/>
</dbReference>
<protein>
    <recommendedName>
        <fullName evidence="2">SMP-30/Gluconolactonase/LRE-like region domain-containing protein</fullName>
    </recommendedName>
</protein>
<dbReference type="InParanoid" id="A0A0C2XH16"/>
<feature type="signal peptide" evidence="1">
    <location>
        <begin position="1"/>
        <end position="28"/>
    </location>
</feature>
<name>A0A0C2XH16_AMAMK</name>
<dbReference type="PANTHER" id="PTHR47064:SF2">
    <property type="entry name" value="SMP-30_GLUCONOLACTONASE_LRE-LIKE REGION DOMAIN-CONTAINING PROTEIN-RELATED"/>
    <property type="match status" value="1"/>
</dbReference>
<dbReference type="AlphaFoldDB" id="A0A0C2XH16"/>
<evidence type="ECO:0000313" key="3">
    <source>
        <dbReference type="EMBL" id="KIL68726.1"/>
    </source>
</evidence>
<feature type="domain" description="SMP-30/Gluconolactonase/LRE-like region" evidence="2">
    <location>
        <begin position="221"/>
        <end position="397"/>
    </location>
</feature>
<sequence>MIRLDQHLATTYALTFLSCCAVFHSTNGQLPPQAVVWRFYLDCLQTLTSSHLQFVDPKSFAVLSTFRNSSFTEFFNPTSTQPPFFQIFDSSFLDILGANATINQISSNTSFLYAHEAPIYYPATDEVFFCSHAGDPLSFSDVNHNNQVAKISIKEAEGKLANLPVGTAINVTVTKLDLPDSIQMTNGGTGPYYSNLLFANSGRGPLLPPTVALVNPYPPYNATVLLNNFYGRQYNSINDVKIHASGNIFFTDPAYGYPQGFRPPPVLPNQVYRFDPKTGAVRVAATDFSRPNGIAFSPNGKTAYITDTGAATGSSIDLTGPATIYAFDVHPTTYALNNRRVFAYADTGIPDGIQLDADGNVYSGCGDGVQIWNSQGILLGKIFVGGVTPQVAFAGDGRLVILSEFRIFLVHIASKSVNLSYPTND</sequence>
<keyword evidence="1" id="KW-0732">Signal</keyword>
<dbReference type="EMBL" id="KN818227">
    <property type="protein sequence ID" value="KIL68726.1"/>
    <property type="molecule type" value="Genomic_DNA"/>
</dbReference>
<dbReference type="Pfam" id="PF08450">
    <property type="entry name" value="SGL"/>
    <property type="match status" value="1"/>
</dbReference>
<evidence type="ECO:0000313" key="4">
    <source>
        <dbReference type="Proteomes" id="UP000054549"/>
    </source>
</evidence>
<evidence type="ECO:0000256" key="1">
    <source>
        <dbReference type="SAM" id="SignalP"/>
    </source>
</evidence>
<dbReference type="Proteomes" id="UP000054549">
    <property type="component" value="Unassembled WGS sequence"/>
</dbReference>
<dbReference type="PROSITE" id="PS51257">
    <property type="entry name" value="PROKAR_LIPOPROTEIN"/>
    <property type="match status" value="1"/>
</dbReference>
<feature type="chain" id="PRO_5002158690" description="SMP-30/Gluconolactonase/LRE-like region domain-containing protein" evidence="1">
    <location>
        <begin position="29"/>
        <end position="425"/>
    </location>
</feature>
<dbReference type="InterPro" id="IPR013658">
    <property type="entry name" value="SGL"/>
</dbReference>
<dbReference type="PANTHER" id="PTHR47064">
    <property type="entry name" value="PUTATIVE (AFU_ORTHOLOGUE AFUA_1G08990)-RELATED"/>
    <property type="match status" value="1"/>
</dbReference>
<evidence type="ECO:0000259" key="2">
    <source>
        <dbReference type="Pfam" id="PF08450"/>
    </source>
</evidence>
<dbReference type="STRING" id="946122.A0A0C2XH16"/>
<dbReference type="InterPro" id="IPR052988">
    <property type="entry name" value="Oryzine_lactonohydrolase"/>
</dbReference>
<dbReference type="HOGENOM" id="CLU_036110_1_2_1"/>
<dbReference type="InterPro" id="IPR011042">
    <property type="entry name" value="6-blade_b-propeller_TolB-like"/>
</dbReference>
<reference evidence="3 4" key="1">
    <citation type="submission" date="2014-04" db="EMBL/GenBank/DDBJ databases">
        <title>Evolutionary Origins and Diversification of the Mycorrhizal Mutualists.</title>
        <authorList>
            <consortium name="DOE Joint Genome Institute"/>
            <consortium name="Mycorrhizal Genomics Consortium"/>
            <person name="Kohler A."/>
            <person name="Kuo A."/>
            <person name="Nagy L.G."/>
            <person name="Floudas D."/>
            <person name="Copeland A."/>
            <person name="Barry K.W."/>
            <person name="Cichocki N."/>
            <person name="Veneault-Fourrey C."/>
            <person name="LaButti K."/>
            <person name="Lindquist E.A."/>
            <person name="Lipzen A."/>
            <person name="Lundell T."/>
            <person name="Morin E."/>
            <person name="Murat C."/>
            <person name="Riley R."/>
            <person name="Ohm R."/>
            <person name="Sun H."/>
            <person name="Tunlid A."/>
            <person name="Henrissat B."/>
            <person name="Grigoriev I.V."/>
            <person name="Hibbett D.S."/>
            <person name="Martin F."/>
        </authorList>
    </citation>
    <scope>NUCLEOTIDE SEQUENCE [LARGE SCALE GENOMIC DNA]</scope>
    <source>
        <strain evidence="3 4">Koide BX008</strain>
    </source>
</reference>
<keyword evidence="4" id="KW-1185">Reference proteome</keyword>
<accession>A0A0C2XH16</accession>
<proteinExistence type="predicted"/>